<dbReference type="EMBL" id="KZ305037">
    <property type="protein sequence ID" value="PIA42638.1"/>
    <property type="molecule type" value="Genomic_DNA"/>
</dbReference>
<evidence type="ECO:0000313" key="1">
    <source>
        <dbReference type="EMBL" id="PIA42638.1"/>
    </source>
</evidence>
<name>A0A2G5DGI5_AQUCA</name>
<reference evidence="1 2" key="1">
    <citation type="submission" date="2017-09" db="EMBL/GenBank/DDBJ databases">
        <title>WGS assembly of Aquilegia coerulea Goldsmith.</title>
        <authorList>
            <person name="Hodges S."/>
            <person name="Kramer E."/>
            <person name="Nordborg M."/>
            <person name="Tomkins J."/>
            <person name="Borevitz J."/>
            <person name="Derieg N."/>
            <person name="Yan J."/>
            <person name="Mihaltcheva S."/>
            <person name="Hayes R.D."/>
            <person name="Rokhsar D."/>
        </authorList>
    </citation>
    <scope>NUCLEOTIDE SEQUENCE [LARGE SCALE GENOMIC DNA]</scope>
    <source>
        <strain evidence="2">cv. Goldsmith</strain>
    </source>
</reference>
<dbReference type="Proteomes" id="UP000230069">
    <property type="component" value="Unassembled WGS sequence"/>
</dbReference>
<proteinExistence type="predicted"/>
<protein>
    <submittedName>
        <fullName evidence="1">Uncharacterized protein</fullName>
    </submittedName>
</protein>
<keyword evidence="2" id="KW-1185">Reference proteome</keyword>
<evidence type="ECO:0000313" key="2">
    <source>
        <dbReference type="Proteomes" id="UP000230069"/>
    </source>
</evidence>
<dbReference type="AlphaFoldDB" id="A0A2G5DGI5"/>
<organism evidence="1 2">
    <name type="scientific">Aquilegia coerulea</name>
    <name type="common">Rocky mountain columbine</name>
    <dbReference type="NCBI Taxonomy" id="218851"/>
    <lineage>
        <taxon>Eukaryota</taxon>
        <taxon>Viridiplantae</taxon>
        <taxon>Streptophyta</taxon>
        <taxon>Embryophyta</taxon>
        <taxon>Tracheophyta</taxon>
        <taxon>Spermatophyta</taxon>
        <taxon>Magnoliopsida</taxon>
        <taxon>Ranunculales</taxon>
        <taxon>Ranunculaceae</taxon>
        <taxon>Thalictroideae</taxon>
        <taxon>Aquilegia</taxon>
    </lineage>
</organism>
<sequence>MIFLKTATRQTQSTLSWTLWTLQSLTSLSTLISCTASPHTLVVILSAPVAAMPSRTHGHHLALLFFQ</sequence>
<accession>A0A2G5DGI5</accession>
<dbReference type="InParanoid" id="A0A2G5DGI5"/>
<dbReference type="PROSITE" id="PS51257">
    <property type="entry name" value="PROKAR_LIPOPROTEIN"/>
    <property type="match status" value="1"/>
</dbReference>
<gene>
    <name evidence="1" type="ORF">AQUCO_02000231v1</name>
</gene>